<proteinExistence type="predicted"/>
<dbReference type="AlphaFoldDB" id="A0A4Y4B8Z8"/>
<protein>
    <submittedName>
        <fullName evidence="2">Uncharacterized protein</fullName>
    </submittedName>
</protein>
<accession>A0A4Y4B8Z8</accession>
<name>A0A4Y4B8Z8_MICMQ</name>
<dbReference type="RefSeq" id="WP_141388356.1">
    <property type="nucleotide sequence ID" value="NZ_BJNQ01000043.1"/>
</dbReference>
<dbReference type="EMBL" id="BJNQ01000043">
    <property type="protein sequence ID" value="GEC77095.1"/>
    <property type="molecule type" value="Genomic_DNA"/>
</dbReference>
<gene>
    <name evidence="2" type="ORF">MLI01_32400</name>
</gene>
<evidence type="ECO:0000313" key="2">
    <source>
        <dbReference type="EMBL" id="GEC77095.1"/>
    </source>
</evidence>
<dbReference type="Proteomes" id="UP000317410">
    <property type="component" value="Unassembled WGS sequence"/>
</dbReference>
<feature type="compositionally biased region" description="Polar residues" evidence="1">
    <location>
        <begin position="256"/>
        <end position="266"/>
    </location>
</feature>
<evidence type="ECO:0000256" key="1">
    <source>
        <dbReference type="SAM" id="MobiDB-lite"/>
    </source>
</evidence>
<feature type="region of interest" description="Disordered" evidence="1">
    <location>
        <begin position="227"/>
        <end position="266"/>
    </location>
</feature>
<organism evidence="2 3">
    <name type="scientific">Microbacterium maritypicum</name>
    <name type="common">Microbacterium liquefaciens</name>
    <dbReference type="NCBI Taxonomy" id="33918"/>
    <lineage>
        <taxon>Bacteria</taxon>
        <taxon>Bacillati</taxon>
        <taxon>Actinomycetota</taxon>
        <taxon>Actinomycetes</taxon>
        <taxon>Micrococcales</taxon>
        <taxon>Microbacteriaceae</taxon>
        <taxon>Microbacterium</taxon>
    </lineage>
</organism>
<reference evidence="2 3" key="1">
    <citation type="submission" date="2019-06" db="EMBL/GenBank/DDBJ databases">
        <title>Whole genome shotgun sequence of Microbacterium liquefaciens NBRC 15037.</title>
        <authorList>
            <person name="Hosoyama A."/>
            <person name="Uohara A."/>
            <person name="Ohji S."/>
            <person name="Ichikawa N."/>
        </authorList>
    </citation>
    <scope>NUCLEOTIDE SEQUENCE [LARGE SCALE GENOMIC DNA]</scope>
    <source>
        <strain evidence="2 3">NBRC 15037</strain>
    </source>
</reference>
<comment type="caution">
    <text evidence="2">The sequence shown here is derived from an EMBL/GenBank/DDBJ whole genome shotgun (WGS) entry which is preliminary data.</text>
</comment>
<sequence>MSERDDLVGALDRDGVLAAIRWAFLSAADRVMEDYSEAAGHDATWVGVTRFTLFRDRLDRVFSCRRYAVAEGVDGQLSLDILHAELTERDVRTFPRLEPNNVVRADLSGSPGWSHEGTRWLLASSVFGKLDEVPWPQKSTTKQLVAQQPTDEPDEPTLFDHLTSDEQAGLATLMAGSKLDLHTLVVGHALDAEHGGRELVIGQPRLNSGGGSAWYWKHDLLQVPPLEGGRLRPSIPAPVGPDTTPDAPVKLRRSGAEQTNRGQAGQ</sequence>
<evidence type="ECO:0000313" key="3">
    <source>
        <dbReference type="Proteomes" id="UP000317410"/>
    </source>
</evidence>